<evidence type="ECO:0000313" key="2">
    <source>
        <dbReference type="WBParaSite" id="GPUH_0002101901-mRNA-1"/>
    </source>
</evidence>
<sequence length="105" mass="11839">LFSSSFIWNDSNVYIQLGYKGYGWQTLIIVCLLLIWITNMISLLMQISGTNLFLEYGKFKIMLTYAICGLLAVIAAGLQTWNGKLAHGVDDTVLYPRFITTAVCY</sequence>
<keyword evidence="1" id="KW-0812">Transmembrane</keyword>
<keyword evidence="1" id="KW-1133">Transmembrane helix</keyword>
<proteinExistence type="predicted"/>
<name>A0A183EJ53_9BILA</name>
<keyword evidence="1" id="KW-0472">Membrane</keyword>
<dbReference type="WBParaSite" id="GPUH_0002101901-mRNA-1">
    <property type="protein sequence ID" value="GPUH_0002101901-mRNA-1"/>
    <property type="gene ID" value="GPUH_0002101901"/>
</dbReference>
<feature type="transmembrane region" description="Helical" evidence="1">
    <location>
        <begin position="62"/>
        <end position="81"/>
    </location>
</feature>
<reference evidence="2" key="1">
    <citation type="submission" date="2016-06" db="UniProtKB">
        <authorList>
            <consortium name="WormBaseParasite"/>
        </authorList>
    </citation>
    <scope>IDENTIFICATION</scope>
</reference>
<dbReference type="AlphaFoldDB" id="A0A183EJ53"/>
<protein>
    <submittedName>
        <fullName evidence="2">PhoLip_ATPase_C domain-containing protein</fullName>
    </submittedName>
</protein>
<feature type="transmembrane region" description="Helical" evidence="1">
    <location>
        <begin position="22"/>
        <end position="41"/>
    </location>
</feature>
<accession>A0A183EJ53</accession>
<organism evidence="2">
    <name type="scientific">Gongylonema pulchrum</name>
    <dbReference type="NCBI Taxonomy" id="637853"/>
    <lineage>
        <taxon>Eukaryota</taxon>
        <taxon>Metazoa</taxon>
        <taxon>Ecdysozoa</taxon>
        <taxon>Nematoda</taxon>
        <taxon>Chromadorea</taxon>
        <taxon>Rhabditida</taxon>
        <taxon>Spirurina</taxon>
        <taxon>Spiruromorpha</taxon>
        <taxon>Spiruroidea</taxon>
        <taxon>Gongylonematidae</taxon>
        <taxon>Gongylonema</taxon>
    </lineage>
</organism>
<evidence type="ECO:0000256" key="1">
    <source>
        <dbReference type="SAM" id="Phobius"/>
    </source>
</evidence>